<sequence length="447" mass="51469">MNIVSLSLLFSLIFHFSQAQVSQGFKEKSDKDKFLIQEISLKSPFTLDQEFFFNKKFYFTAKTSEVQVDSYFLMNTKNGLIAIDKDIAEQLKEQKGSALFNEMDFSVRMETGEFFTYSTRQRTGDKISSITREMLSYLPDYLDEVSEPEFFKEYMERDGNKTYVGDKSQFPSESFQGVNLGEGGHMLAWFSKNTDFQINPENRALILSPFGIGYVFFENRTYLVTGWESDDFVSRLEKIEDVNITFNGKDYTPIQQKIEEKIVETGEKMDAARAKEADALARREREAQQRLATASSNGNDVRKAQIEVEITEIKKQILEKRKTLESKAISKSKDFSKKQGSLESAKESMEAMFEGNEFVEIQKLELKESILKDEKALLGNSLDSRERDTKQKSIDCQKRLLAIFEGIYDKFTAIDRQYGADPQQVFLKKMNVYNQEMTPVLTNPCGN</sequence>
<accession>A0A326RLM4</accession>
<feature type="coiled-coil region" evidence="1">
    <location>
        <begin position="255"/>
        <end position="321"/>
    </location>
</feature>
<evidence type="ECO:0000256" key="1">
    <source>
        <dbReference type="SAM" id="Coils"/>
    </source>
</evidence>
<dbReference type="Proteomes" id="UP000248917">
    <property type="component" value="Unassembled WGS sequence"/>
</dbReference>
<evidence type="ECO:0000313" key="3">
    <source>
        <dbReference type="EMBL" id="PZV78578.1"/>
    </source>
</evidence>
<evidence type="ECO:0000256" key="2">
    <source>
        <dbReference type="SAM" id="SignalP"/>
    </source>
</evidence>
<name>A0A326RLM4_9BACT</name>
<keyword evidence="2" id="KW-0732">Signal</keyword>
<feature type="chain" id="PRO_5016279137" description="GLPGLI family protein" evidence="2">
    <location>
        <begin position="20"/>
        <end position="447"/>
    </location>
</feature>
<evidence type="ECO:0000313" key="4">
    <source>
        <dbReference type="Proteomes" id="UP000248917"/>
    </source>
</evidence>
<reference evidence="3 4" key="1">
    <citation type="submission" date="2018-06" db="EMBL/GenBank/DDBJ databases">
        <title>Genomic Encyclopedia of Archaeal and Bacterial Type Strains, Phase II (KMG-II): from individual species to whole genera.</title>
        <authorList>
            <person name="Goeker M."/>
        </authorList>
    </citation>
    <scope>NUCLEOTIDE SEQUENCE [LARGE SCALE GENOMIC DNA]</scope>
    <source>
        <strain evidence="3 4">T4</strain>
    </source>
</reference>
<dbReference type="RefSeq" id="WP_111394420.1">
    <property type="nucleotide sequence ID" value="NZ_QKTX01000016.1"/>
</dbReference>
<keyword evidence="4" id="KW-1185">Reference proteome</keyword>
<proteinExistence type="predicted"/>
<dbReference type="OrthoDB" id="1490865at2"/>
<protein>
    <recommendedName>
        <fullName evidence="5">GLPGLI family protein</fullName>
    </recommendedName>
</protein>
<comment type="caution">
    <text evidence="3">The sequence shown here is derived from an EMBL/GenBank/DDBJ whole genome shotgun (WGS) entry which is preliminary data.</text>
</comment>
<gene>
    <name evidence="3" type="ORF">CLV31_1167</name>
</gene>
<keyword evidence="1" id="KW-0175">Coiled coil</keyword>
<organism evidence="3 4">
    <name type="scientific">Algoriphagus aquaeductus</name>
    <dbReference type="NCBI Taxonomy" id="475299"/>
    <lineage>
        <taxon>Bacteria</taxon>
        <taxon>Pseudomonadati</taxon>
        <taxon>Bacteroidota</taxon>
        <taxon>Cytophagia</taxon>
        <taxon>Cytophagales</taxon>
        <taxon>Cyclobacteriaceae</taxon>
        <taxon>Algoriphagus</taxon>
    </lineage>
</organism>
<feature type="signal peptide" evidence="2">
    <location>
        <begin position="1"/>
        <end position="19"/>
    </location>
</feature>
<evidence type="ECO:0008006" key="5">
    <source>
        <dbReference type="Google" id="ProtNLM"/>
    </source>
</evidence>
<dbReference type="AlphaFoldDB" id="A0A326RLM4"/>
<dbReference type="EMBL" id="QKTX01000016">
    <property type="protein sequence ID" value="PZV78578.1"/>
    <property type="molecule type" value="Genomic_DNA"/>
</dbReference>